<dbReference type="SUPFAM" id="SSF54427">
    <property type="entry name" value="NTF2-like"/>
    <property type="match status" value="1"/>
</dbReference>
<proteinExistence type="predicted"/>
<dbReference type="RefSeq" id="WP_103878505.1">
    <property type="nucleotide sequence ID" value="NZ_FNVG01000001.1"/>
</dbReference>
<dbReference type="OrthoDB" id="117872at2"/>
<evidence type="ECO:0000259" key="1">
    <source>
        <dbReference type="Pfam" id="PF12680"/>
    </source>
</evidence>
<evidence type="ECO:0000313" key="2">
    <source>
        <dbReference type="EMBL" id="SEF46146.1"/>
    </source>
</evidence>
<dbReference type="GO" id="GO:0016853">
    <property type="term" value="F:isomerase activity"/>
    <property type="evidence" value="ECO:0007669"/>
    <property type="project" value="UniProtKB-KW"/>
</dbReference>
<feature type="domain" description="SnoaL-like" evidence="1">
    <location>
        <begin position="9"/>
        <end position="102"/>
    </location>
</feature>
<dbReference type="InterPro" id="IPR037401">
    <property type="entry name" value="SnoaL-like"/>
</dbReference>
<organism evidence="2 3">
    <name type="scientific">Vibrio hangzhouensis</name>
    <dbReference type="NCBI Taxonomy" id="462991"/>
    <lineage>
        <taxon>Bacteria</taxon>
        <taxon>Pseudomonadati</taxon>
        <taxon>Pseudomonadota</taxon>
        <taxon>Gammaproteobacteria</taxon>
        <taxon>Vibrionales</taxon>
        <taxon>Vibrionaceae</taxon>
        <taxon>Vibrio</taxon>
    </lineage>
</organism>
<evidence type="ECO:0000313" key="3">
    <source>
        <dbReference type="Proteomes" id="UP000236721"/>
    </source>
</evidence>
<dbReference type="InterPro" id="IPR032710">
    <property type="entry name" value="NTF2-like_dom_sf"/>
</dbReference>
<dbReference type="AlphaFoldDB" id="A0A1H5S6A5"/>
<keyword evidence="3" id="KW-1185">Reference proteome</keyword>
<sequence length="125" mass="14144">MNAKETVINYWKTMAKNDFCEASKCLAENAEVIWPQSNEKIVGRENFAAVNTQYPANGPWQFDVVSIVAEGDTVVTEVDITDGEVKAKAVTFHTVVDGLIAKQVEYWPDEYPAPEWRKHWVCAIH</sequence>
<dbReference type="Pfam" id="PF12680">
    <property type="entry name" value="SnoaL_2"/>
    <property type="match status" value="1"/>
</dbReference>
<reference evidence="3" key="1">
    <citation type="submission" date="2016-10" db="EMBL/GenBank/DDBJ databases">
        <authorList>
            <person name="Varghese N."/>
            <person name="Submissions S."/>
        </authorList>
    </citation>
    <scope>NUCLEOTIDE SEQUENCE [LARGE SCALE GENOMIC DNA]</scope>
    <source>
        <strain evidence="3">CGMCC 1.7062</strain>
    </source>
</reference>
<dbReference type="Proteomes" id="UP000236721">
    <property type="component" value="Unassembled WGS sequence"/>
</dbReference>
<dbReference type="Gene3D" id="3.10.450.50">
    <property type="match status" value="1"/>
</dbReference>
<dbReference type="EMBL" id="FNVG01000001">
    <property type="protein sequence ID" value="SEF46146.1"/>
    <property type="molecule type" value="Genomic_DNA"/>
</dbReference>
<protein>
    <submittedName>
        <fullName evidence="2">Ketosteroid isomerase-related protein</fullName>
    </submittedName>
</protein>
<name>A0A1H5S6A5_9VIBR</name>
<gene>
    <name evidence="2" type="ORF">SAMN04488244_101260</name>
</gene>
<keyword evidence="2" id="KW-0413">Isomerase</keyword>
<accession>A0A1H5S6A5</accession>